<name>A0ACB9LYE7_BAUVA</name>
<dbReference type="EMBL" id="CM039435">
    <property type="protein sequence ID" value="KAI4316686.1"/>
    <property type="molecule type" value="Genomic_DNA"/>
</dbReference>
<gene>
    <name evidence="1" type="ORF">L6164_024641</name>
</gene>
<keyword evidence="2" id="KW-1185">Reference proteome</keyword>
<dbReference type="Proteomes" id="UP000828941">
    <property type="component" value="Chromosome 10"/>
</dbReference>
<protein>
    <submittedName>
        <fullName evidence="1">Uncharacterized protein</fullName>
    </submittedName>
</protein>
<accession>A0ACB9LYE7</accession>
<evidence type="ECO:0000313" key="1">
    <source>
        <dbReference type="EMBL" id="KAI4316686.1"/>
    </source>
</evidence>
<evidence type="ECO:0000313" key="2">
    <source>
        <dbReference type="Proteomes" id="UP000828941"/>
    </source>
</evidence>
<organism evidence="1 2">
    <name type="scientific">Bauhinia variegata</name>
    <name type="common">Purple orchid tree</name>
    <name type="synonym">Phanera variegata</name>
    <dbReference type="NCBI Taxonomy" id="167791"/>
    <lineage>
        <taxon>Eukaryota</taxon>
        <taxon>Viridiplantae</taxon>
        <taxon>Streptophyta</taxon>
        <taxon>Embryophyta</taxon>
        <taxon>Tracheophyta</taxon>
        <taxon>Spermatophyta</taxon>
        <taxon>Magnoliopsida</taxon>
        <taxon>eudicotyledons</taxon>
        <taxon>Gunneridae</taxon>
        <taxon>Pentapetalae</taxon>
        <taxon>rosids</taxon>
        <taxon>fabids</taxon>
        <taxon>Fabales</taxon>
        <taxon>Fabaceae</taxon>
        <taxon>Cercidoideae</taxon>
        <taxon>Cercideae</taxon>
        <taxon>Bauhiniinae</taxon>
        <taxon>Bauhinia</taxon>
    </lineage>
</organism>
<sequence>MLSAYYIQKGLLFRKPQNDPDLIKSLLERLKHSLSIALFHFHPLSGRFVTPNPPSYFVLSEIFQAKGHQYDIGVPISCPPILNRWFPEGHGPKINLPFKHHDEFIRRFQAPKLRQRIFHFSAESTAKLKAKANRESNTNKISSFQSLSALVWRSLTRARRLPYDQTTTCKLATNNRTRMEPPLPKEYLGNSIHAVGASATAGELLQHDLGWAAWKLHLAVANHNDTAVRQYLEKWLESPA</sequence>
<reference evidence="1 2" key="1">
    <citation type="journal article" date="2022" name="DNA Res.">
        <title>Chromosomal-level genome assembly of the orchid tree Bauhinia variegata (Leguminosae; Cercidoideae) supports the allotetraploid origin hypothesis of Bauhinia.</title>
        <authorList>
            <person name="Zhong Y."/>
            <person name="Chen Y."/>
            <person name="Zheng D."/>
            <person name="Pang J."/>
            <person name="Liu Y."/>
            <person name="Luo S."/>
            <person name="Meng S."/>
            <person name="Qian L."/>
            <person name="Wei D."/>
            <person name="Dai S."/>
            <person name="Zhou R."/>
        </authorList>
    </citation>
    <scope>NUCLEOTIDE SEQUENCE [LARGE SCALE GENOMIC DNA]</scope>
    <source>
        <strain evidence="1">BV-YZ2020</strain>
    </source>
</reference>
<proteinExistence type="predicted"/>
<comment type="caution">
    <text evidence="1">The sequence shown here is derived from an EMBL/GenBank/DDBJ whole genome shotgun (WGS) entry which is preliminary data.</text>
</comment>